<dbReference type="EMBL" id="CALNXJ010000010">
    <property type="protein sequence ID" value="CAH3106544.1"/>
    <property type="molecule type" value="Genomic_DNA"/>
</dbReference>
<evidence type="ECO:0000256" key="6">
    <source>
        <dbReference type="RuleBase" id="RU003894"/>
    </source>
</evidence>
<gene>
    <name evidence="9" type="ORF">PMEA_00001597</name>
</gene>
<evidence type="ECO:0000256" key="3">
    <source>
        <dbReference type="ARBA" id="ARBA00022454"/>
    </source>
</evidence>
<name>A0AAU9WA82_9CNID</name>
<dbReference type="Gene3D" id="1.10.10.10">
    <property type="entry name" value="Winged helix-like DNA-binding domain superfamily/Winged helix DNA-binding domain"/>
    <property type="match status" value="1"/>
</dbReference>
<dbReference type="PANTHER" id="PTHR11467:SF36">
    <property type="entry name" value="HISTONE 24-RELATED"/>
    <property type="match status" value="1"/>
</dbReference>
<dbReference type="GO" id="GO:0031492">
    <property type="term" value="F:nucleosomal DNA binding"/>
    <property type="evidence" value="ECO:0007669"/>
    <property type="project" value="TreeGrafter"/>
</dbReference>
<keyword evidence="10" id="KW-1185">Reference proteome</keyword>
<feature type="domain" description="H15" evidence="8">
    <location>
        <begin position="7"/>
        <end position="83"/>
    </location>
</feature>
<comment type="similarity">
    <text evidence="6">Belongs to the histone H1/H5 family.</text>
</comment>
<dbReference type="InterPro" id="IPR036390">
    <property type="entry name" value="WH_DNA-bd_sf"/>
</dbReference>
<reference evidence="9 10" key="1">
    <citation type="submission" date="2022-05" db="EMBL/GenBank/DDBJ databases">
        <authorList>
            <consortium name="Genoscope - CEA"/>
            <person name="William W."/>
        </authorList>
    </citation>
    <scope>NUCLEOTIDE SEQUENCE [LARGE SCALE GENOMIC DNA]</scope>
</reference>
<keyword evidence="5 6" id="KW-0539">Nucleus</keyword>
<evidence type="ECO:0000256" key="7">
    <source>
        <dbReference type="SAM" id="MobiDB-lite"/>
    </source>
</evidence>
<dbReference type="PANTHER" id="PTHR11467">
    <property type="entry name" value="HISTONE H1"/>
    <property type="match status" value="1"/>
</dbReference>
<organism evidence="9 10">
    <name type="scientific">Pocillopora meandrina</name>
    <dbReference type="NCBI Taxonomy" id="46732"/>
    <lineage>
        <taxon>Eukaryota</taxon>
        <taxon>Metazoa</taxon>
        <taxon>Cnidaria</taxon>
        <taxon>Anthozoa</taxon>
        <taxon>Hexacorallia</taxon>
        <taxon>Scleractinia</taxon>
        <taxon>Astrocoeniina</taxon>
        <taxon>Pocilloporidae</taxon>
        <taxon>Pocillopora</taxon>
    </lineage>
</organism>
<dbReference type="SUPFAM" id="SSF46785">
    <property type="entry name" value="Winged helix' DNA-binding domain"/>
    <property type="match status" value="1"/>
</dbReference>
<dbReference type="InterPro" id="IPR005818">
    <property type="entry name" value="Histone_H1/H5_H15"/>
</dbReference>
<accession>A0AAU9WA82</accession>
<dbReference type="GO" id="GO:0030261">
    <property type="term" value="P:chromosome condensation"/>
    <property type="evidence" value="ECO:0007669"/>
    <property type="project" value="TreeGrafter"/>
</dbReference>
<dbReference type="GO" id="GO:0030527">
    <property type="term" value="F:structural constituent of chromatin"/>
    <property type="evidence" value="ECO:0007669"/>
    <property type="project" value="InterPro"/>
</dbReference>
<evidence type="ECO:0000256" key="2">
    <source>
        <dbReference type="ARBA" id="ARBA00004286"/>
    </source>
</evidence>
<dbReference type="Pfam" id="PF00538">
    <property type="entry name" value="Linker_histone"/>
    <property type="match status" value="1"/>
</dbReference>
<dbReference type="SMART" id="SM00526">
    <property type="entry name" value="H15"/>
    <property type="match status" value="1"/>
</dbReference>
<dbReference type="AlphaFoldDB" id="A0AAU9WA82"/>
<sequence>MSKSAVSHPKYIEMIVNAIKVLGDKSGSSRQAINKYIVKEYKLTENNHHNAMLKQALQRGSGANGPLVHKKGKGASGSFKIKPTPVKPAKPAANKAPAKKSAAKKAPAKEKVPAKPAQPVEPAKPPVAPVSAPGKRAKPTKPKVTKEKGAKKSKAASPKKPKVVKAKKAPKKGKKAGVAKK</sequence>
<dbReference type="CDD" id="cd00073">
    <property type="entry name" value="H15"/>
    <property type="match status" value="1"/>
</dbReference>
<dbReference type="Proteomes" id="UP001159428">
    <property type="component" value="Unassembled WGS sequence"/>
</dbReference>
<evidence type="ECO:0000259" key="8">
    <source>
        <dbReference type="PROSITE" id="PS51504"/>
    </source>
</evidence>
<feature type="compositionally biased region" description="Low complexity" evidence="7">
    <location>
        <begin position="82"/>
        <end position="96"/>
    </location>
</feature>
<keyword evidence="4 6" id="KW-0238">DNA-binding</keyword>
<dbReference type="GO" id="GO:0003690">
    <property type="term" value="F:double-stranded DNA binding"/>
    <property type="evidence" value="ECO:0007669"/>
    <property type="project" value="TreeGrafter"/>
</dbReference>
<keyword evidence="3 6" id="KW-0158">Chromosome</keyword>
<evidence type="ECO:0000256" key="1">
    <source>
        <dbReference type="ARBA" id="ARBA00004123"/>
    </source>
</evidence>
<evidence type="ECO:0000313" key="9">
    <source>
        <dbReference type="EMBL" id="CAH3106544.1"/>
    </source>
</evidence>
<comment type="subcellular location">
    <subcellularLocation>
        <location evidence="2">Chromosome</location>
    </subcellularLocation>
    <subcellularLocation>
        <location evidence="1 6">Nucleus</location>
    </subcellularLocation>
</comment>
<protein>
    <recommendedName>
        <fullName evidence="8">H15 domain-containing protein</fullName>
    </recommendedName>
</protein>
<dbReference type="GO" id="GO:0006334">
    <property type="term" value="P:nucleosome assembly"/>
    <property type="evidence" value="ECO:0007669"/>
    <property type="project" value="InterPro"/>
</dbReference>
<evidence type="ECO:0000256" key="4">
    <source>
        <dbReference type="ARBA" id="ARBA00023125"/>
    </source>
</evidence>
<evidence type="ECO:0000313" key="10">
    <source>
        <dbReference type="Proteomes" id="UP001159428"/>
    </source>
</evidence>
<feature type="compositionally biased region" description="Basic residues" evidence="7">
    <location>
        <begin position="151"/>
        <end position="181"/>
    </location>
</feature>
<dbReference type="GO" id="GO:0045910">
    <property type="term" value="P:negative regulation of DNA recombination"/>
    <property type="evidence" value="ECO:0007669"/>
    <property type="project" value="TreeGrafter"/>
</dbReference>
<dbReference type="PRINTS" id="PR00624">
    <property type="entry name" value="HISTONEH5"/>
</dbReference>
<dbReference type="GO" id="GO:0005634">
    <property type="term" value="C:nucleus"/>
    <property type="evidence" value="ECO:0007669"/>
    <property type="project" value="UniProtKB-SubCell"/>
</dbReference>
<dbReference type="PROSITE" id="PS51504">
    <property type="entry name" value="H15"/>
    <property type="match status" value="1"/>
</dbReference>
<feature type="region of interest" description="Disordered" evidence="7">
    <location>
        <begin position="56"/>
        <end position="181"/>
    </location>
</feature>
<dbReference type="FunFam" id="1.10.10.10:FF:000140">
    <property type="entry name" value="Histone H1.0"/>
    <property type="match status" value="1"/>
</dbReference>
<comment type="caution">
    <text evidence="9">The sequence shown here is derived from an EMBL/GenBank/DDBJ whole genome shotgun (WGS) entry which is preliminary data.</text>
</comment>
<dbReference type="GO" id="GO:0000786">
    <property type="term" value="C:nucleosome"/>
    <property type="evidence" value="ECO:0007669"/>
    <property type="project" value="InterPro"/>
</dbReference>
<dbReference type="InterPro" id="IPR036388">
    <property type="entry name" value="WH-like_DNA-bd_sf"/>
</dbReference>
<dbReference type="InterPro" id="IPR005819">
    <property type="entry name" value="H1/H5"/>
</dbReference>
<proteinExistence type="inferred from homology"/>
<evidence type="ECO:0000256" key="5">
    <source>
        <dbReference type="ARBA" id="ARBA00023242"/>
    </source>
</evidence>